<sequence length="117" mass="13625">MTDNCFVDMLIEVGDLLPISQELPSSVYEAKKTLSALGLKYEKIHARSNDCILYRKKYHYLTSCPKYGLSRWKLTKKNVVKKGVSTKVLWYFPPIPRFKCMFKSLETSKSLTWHNEA</sequence>
<dbReference type="AlphaFoldDB" id="A0AAD4W287"/>
<gene>
    <name evidence="1" type="ORF">L3X38_024290</name>
</gene>
<evidence type="ECO:0000313" key="1">
    <source>
        <dbReference type="EMBL" id="KAI5334157.1"/>
    </source>
</evidence>
<keyword evidence="2" id="KW-1185">Reference proteome</keyword>
<dbReference type="EMBL" id="JAJFAZ020000004">
    <property type="protein sequence ID" value="KAI5334157.1"/>
    <property type="molecule type" value="Genomic_DNA"/>
</dbReference>
<dbReference type="PANTHER" id="PTHR10775">
    <property type="entry name" value="OS08G0208400 PROTEIN"/>
    <property type="match status" value="1"/>
</dbReference>
<dbReference type="PANTHER" id="PTHR10775:SF180">
    <property type="entry name" value="TRANSPOSON, EN_SPM-LIKE, TRANSPOSASE-ASSOCIATED DOMAIN PROTEIN-RELATED"/>
    <property type="match status" value="1"/>
</dbReference>
<name>A0AAD4W287_PRUDU</name>
<accession>A0AAD4W287</accession>
<reference evidence="1 2" key="1">
    <citation type="journal article" date="2022" name="G3 (Bethesda)">
        <title>Whole-genome sequence and methylome profiling of the almond [Prunus dulcis (Mill.) D.A. Webb] cultivar 'Nonpareil'.</title>
        <authorList>
            <person name="D'Amico-Willman K.M."/>
            <person name="Ouma W.Z."/>
            <person name="Meulia T."/>
            <person name="Sideli G.M."/>
            <person name="Gradziel T.M."/>
            <person name="Fresnedo-Ramirez J."/>
        </authorList>
    </citation>
    <scope>NUCLEOTIDE SEQUENCE [LARGE SCALE GENOMIC DNA]</scope>
    <source>
        <strain evidence="1">Clone GOH B32 T37-40</strain>
    </source>
</reference>
<evidence type="ECO:0000313" key="2">
    <source>
        <dbReference type="Proteomes" id="UP001054821"/>
    </source>
</evidence>
<comment type="caution">
    <text evidence="1">The sequence shown here is derived from an EMBL/GenBank/DDBJ whole genome shotgun (WGS) entry which is preliminary data.</text>
</comment>
<proteinExistence type="predicted"/>
<evidence type="ECO:0008006" key="3">
    <source>
        <dbReference type="Google" id="ProtNLM"/>
    </source>
</evidence>
<protein>
    <recommendedName>
        <fullName evidence="3">Transposable element protein</fullName>
    </recommendedName>
</protein>
<dbReference type="Proteomes" id="UP001054821">
    <property type="component" value="Chromosome 4"/>
</dbReference>
<organism evidence="1 2">
    <name type="scientific">Prunus dulcis</name>
    <name type="common">Almond</name>
    <name type="synonym">Amygdalus dulcis</name>
    <dbReference type="NCBI Taxonomy" id="3755"/>
    <lineage>
        <taxon>Eukaryota</taxon>
        <taxon>Viridiplantae</taxon>
        <taxon>Streptophyta</taxon>
        <taxon>Embryophyta</taxon>
        <taxon>Tracheophyta</taxon>
        <taxon>Spermatophyta</taxon>
        <taxon>Magnoliopsida</taxon>
        <taxon>eudicotyledons</taxon>
        <taxon>Gunneridae</taxon>
        <taxon>Pentapetalae</taxon>
        <taxon>rosids</taxon>
        <taxon>fabids</taxon>
        <taxon>Rosales</taxon>
        <taxon>Rosaceae</taxon>
        <taxon>Amygdaloideae</taxon>
        <taxon>Amygdaleae</taxon>
        <taxon>Prunus</taxon>
    </lineage>
</organism>